<dbReference type="PROSITE" id="PS51318">
    <property type="entry name" value="TAT"/>
    <property type="match status" value="1"/>
</dbReference>
<dbReference type="InterPro" id="IPR017896">
    <property type="entry name" value="4Fe4S_Fe-S-bd"/>
</dbReference>
<evidence type="ECO:0000256" key="2">
    <source>
        <dbReference type="ARBA" id="ARBA00023004"/>
    </source>
</evidence>
<dbReference type="RefSeq" id="WP_107033103.1">
    <property type="nucleotide sequence ID" value="NZ_CAOLBL010000010.1"/>
</dbReference>
<evidence type="ECO:0000313" key="6">
    <source>
        <dbReference type="Proteomes" id="UP000244905"/>
    </source>
</evidence>
<reference evidence="6" key="1">
    <citation type="submission" date="2018-02" db="EMBL/GenBank/DDBJ databases">
        <authorList>
            <person name="Clavel T."/>
            <person name="Strowig T."/>
        </authorList>
    </citation>
    <scope>NUCLEOTIDE SEQUENCE [LARGE SCALE GENOMIC DNA]</scope>
    <source>
        <strain evidence="6">DSM 103720</strain>
    </source>
</reference>
<comment type="caution">
    <text evidence="5">The sequence shown here is derived from an EMBL/GenBank/DDBJ whole genome shotgun (WGS) entry which is preliminary data.</text>
</comment>
<dbReference type="EMBL" id="PUEC01000030">
    <property type="protein sequence ID" value="PWB00862.1"/>
    <property type="molecule type" value="Genomic_DNA"/>
</dbReference>
<evidence type="ECO:0000256" key="3">
    <source>
        <dbReference type="ARBA" id="ARBA00023014"/>
    </source>
</evidence>
<dbReference type="InterPro" id="IPR017900">
    <property type="entry name" value="4Fe4S_Fe_S_CS"/>
</dbReference>
<evidence type="ECO:0000256" key="1">
    <source>
        <dbReference type="ARBA" id="ARBA00022723"/>
    </source>
</evidence>
<name>A0A2V1IKY8_9BACT</name>
<organism evidence="5 6">
    <name type="scientific">Duncaniella muris</name>
    <dbReference type="NCBI Taxonomy" id="2094150"/>
    <lineage>
        <taxon>Bacteria</taxon>
        <taxon>Pseudomonadati</taxon>
        <taxon>Bacteroidota</taxon>
        <taxon>Bacteroidia</taxon>
        <taxon>Bacteroidales</taxon>
        <taxon>Muribaculaceae</taxon>
        <taxon>Duncaniella</taxon>
    </lineage>
</organism>
<keyword evidence="1" id="KW-0479">Metal-binding</keyword>
<dbReference type="GeneID" id="82526973"/>
<dbReference type="Proteomes" id="UP000244905">
    <property type="component" value="Unassembled WGS sequence"/>
</dbReference>
<dbReference type="InterPro" id="IPR006311">
    <property type="entry name" value="TAT_signal"/>
</dbReference>
<evidence type="ECO:0000259" key="4">
    <source>
        <dbReference type="PROSITE" id="PS51379"/>
    </source>
</evidence>
<keyword evidence="3" id="KW-0411">Iron-sulfur</keyword>
<sequence>MQRMNRRQWLGRVGGIAFGSMAFTSCGTRPEALAEVENVSPRVADAYEPISQIDCVACDNCMPCPYGINIPDNLIFVDQARYRGYLPGELDDQDFKSKADIFFDRFCNSIPDPQQAQHCINCGQCLPMCPDHIDIPRRMAQITALTDLVRNLRCLEK</sequence>
<keyword evidence="6" id="KW-1185">Reference proteome</keyword>
<dbReference type="SUPFAM" id="SSF46548">
    <property type="entry name" value="alpha-helical ferredoxin"/>
    <property type="match status" value="1"/>
</dbReference>
<feature type="domain" description="4Fe-4S ferredoxin-type" evidence="4">
    <location>
        <begin position="109"/>
        <end position="138"/>
    </location>
</feature>
<dbReference type="PROSITE" id="PS51257">
    <property type="entry name" value="PROKAR_LIPOPROTEIN"/>
    <property type="match status" value="1"/>
</dbReference>
<dbReference type="AlphaFoldDB" id="A0A2V1IKY8"/>
<dbReference type="GO" id="GO:0046872">
    <property type="term" value="F:metal ion binding"/>
    <property type="evidence" value="ECO:0007669"/>
    <property type="project" value="UniProtKB-KW"/>
</dbReference>
<evidence type="ECO:0000313" key="5">
    <source>
        <dbReference type="EMBL" id="PWB00862.1"/>
    </source>
</evidence>
<proteinExistence type="predicted"/>
<protein>
    <recommendedName>
        <fullName evidence="4">4Fe-4S ferredoxin-type domain-containing protein</fullName>
    </recommendedName>
</protein>
<accession>A0A2V1IKY8</accession>
<gene>
    <name evidence="5" type="ORF">C5O23_11590</name>
</gene>
<dbReference type="GO" id="GO:0051536">
    <property type="term" value="F:iron-sulfur cluster binding"/>
    <property type="evidence" value="ECO:0007669"/>
    <property type="project" value="UniProtKB-KW"/>
</dbReference>
<dbReference type="PROSITE" id="PS00198">
    <property type="entry name" value="4FE4S_FER_1"/>
    <property type="match status" value="1"/>
</dbReference>
<keyword evidence="2" id="KW-0408">Iron</keyword>
<dbReference type="PROSITE" id="PS51379">
    <property type="entry name" value="4FE4S_FER_2"/>
    <property type="match status" value="1"/>
</dbReference>